<protein>
    <submittedName>
        <fullName evidence="1">CACTA en-spm transposon protein</fullName>
    </submittedName>
</protein>
<proteinExistence type="predicted"/>
<reference evidence="3 4" key="1">
    <citation type="submission" date="2019-08" db="EMBL/GenBank/DDBJ databases">
        <title>Draft genome sequences of two oriental melons (Cucumis melo L. var makuwa).</title>
        <authorList>
            <person name="Kwon S.-Y."/>
        </authorList>
    </citation>
    <scope>NUCLEOTIDE SEQUENCE [LARGE SCALE GENOMIC DNA]</scope>
    <source>
        <strain evidence="4">cv. Chang Bougi</strain>
        <strain evidence="3">cv. SW 3</strain>
        <tissue evidence="1">Leaf</tissue>
    </source>
</reference>
<dbReference type="Proteomes" id="UP000321393">
    <property type="component" value="Unassembled WGS sequence"/>
</dbReference>
<evidence type="ECO:0000313" key="1">
    <source>
        <dbReference type="EMBL" id="KAA0048572.1"/>
    </source>
</evidence>
<gene>
    <name evidence="2" type="ORF">E5676_scaffold236G00010</name>
    <name evidence="1" type="ORF">E6C27_scaffold61G002100</name>
</gene>
<evidence type="ECO:0000313" key="4">
    <source>
        <dbReference type="Proteomes" id="UP000321947"/>
    </source>
</evidence>
<evidence type="ECO:0000313" key="2">
    <source>
        <dbReference type="EMBL" id="TYK27158.1"/>
    </source>
</evidence>
<name>A0A5A7TYG0_CUCMM</name>
<dbReference type="Proteomes" id="UP000321947">
    <property type="component" value="Unassembled WGS sequence"/>
</dbReference>
<dbReference type="EMBL" id="SSTD01002896">
    <property type="protein sequence ID" value="TYK27158.1"/>
    <property type="molecule type" value="Genomic_DNA"/>
</dbReference>
<dbReference type="OrthoDB" id="1921870at2759"/>
<accession>A0A5A7TYG0</accession>
<dbReference type="EMBL" id="SSTE01012822">
    <property type="protein sequence ID" value="KAA0048572.1"/>
    <property type="molecule type" value="Genomic_DNA"/>
</dbReference>
<comment type="caution">
    <text evidence="1">The sequence shown here is derived from an EMBL/GenBank/DDBJ whole genome shotgun (WGS) entry which is preliminary data.</text>
</comment>
<sequence length="267" mass="31104">MDEHIGDDTLCTMSLLNGFHELDDLFLELDVSPNARPSLETLVLPKQGVRETRPEGWEDSNLYCPRSKEANLSTCFRFSNTIGVYVRDIANQALIGFVEHKMSTSFKEFRGDCHRNFKKYNDHKQARANLLYKLEQPRTNKVAIEKQPYNHSSGFKSFLQRKHELTEERGQLVVRVELFKETLPIKVSNSFHRLPQTHITKCWNYCLHPPQYVLNHSLGTRYVRPFWVDDRATQKVLVGTLSPSHGRVVAILRVHILKKCTLERLWN</sequence>
<dbReference type="AlphaFoldDB" id="A0A5A7TYG0"/>
<evidence type="ECO:0000313" key="3">
    <source>
        <dbReference type="Proteomes" id="UP000321393"/>
    </source>
</evidence>
<organism evidence="1 3">
    <name type="scientific">Cucumis melo var. makuwa</name>
    <name type="common">Oriental melon</name>
    <dbReference type="NCBI Taxonomy" id="1194695"/>
    <lineage>
        <taxon>Eukaryota</taxon>
        <taxon>Viridiplantae</taxon>
        <taxon>Streptophyta</taxon>
        <taxon>Embryophyta</taxon>
        <taxon>Tracheophyta</taxon>
        <taxon>Spermatophyta</taxon>
        <taxon>Magnoliopsida</taxon>
        <taxon>eudicotyledons</taxon>
        <taxon>Gunneridae</taxon>
        <taxon>Pentapetalae</taxon>
        <taxon>rosids</taxon>
        <taxon>fabids</taxon>
        <taxon>Cucurbitales</taxon>
        <taxon>Cucurbitaceae</taxon>
        <taxon>Benincaseae</taxon>
        <taxon>Cucumis</taxon>
    </lineage>
</organism>